<dbReference type="PRINTS" id="PR00111">
    <property type="entry name" value="ABHYDROLASE"/>
</dbReference>
<evidence type="ECO:0000256" key="2">
    <source>
        <dbReference type="ARBA" id="ARBA00022801"/>
    </source>
</evidence>
<comment type="similarity">
    <text evidence="1">Belongs to the peptidase S33 family.</text>
</comment>
<dbReference type="InterPro" id="IPR050228">
    <property type="entry name" value="Carboxylesterase_BioH"/>
</dbReference>
<gene>
    <name evidence="4" type="ORF">METZ01_LOCUS23807</name>
</gene>
<proteinExistence type="inferred from homology"/>
<dbReference type="InterPro" id="IPR002410">
    <property type="entry name" value="Peptidase_S33"/>
</dbReference>
<evidence type="ECO:0000259" key="3">
    <source>
        <dbReference type="Pfam" id="PF00561"/>
    </source>
</evidence>
<dbReference type="InterPro" id="IPR000073">
    <property type="entry name" value="AB_hydrolase_1"/>
</dbReference>
<dbReference type="PANTHER" id="PTHR43194:SF2">
    <property type="entry name" value="PEROXISOMAL MEMBRANE PROTEIN LPX1"/>
    <property type="match status" value="1"/>
</dbReference>
<dbReference type="EMBL" id="UINC01001106">
    <property type="protein sequence ID" value="SUZ70953.1"/>
    <property type="molecule type" value="Genomic_DNA"/>
</dbReference>
<feature type="domain" description="AB hydrolase-1" evidence="3">
    <location>
        <begin position="31"/>
        <end position="265"/>
    </location>
</feature>
<reference evidence="4" key="1">
    <citation type="submission" date="2018-05" db="EMBL/GenBank/DDBJ databases">
        <authorList>
            <person name="Lanie J.A."/>
            <person name="Ng W.-L."/>
            <person name="Kazmierczak K.M."/>
            <person name="Andrzejewski T.M."/>
            <person name="Davidsen T.M."/>
            <person name="Wayne K.J."/>
            <person name="Tettelin H."/>
            <person name="Glass J.I."/>
            <person name="Rusch D."/>
            <person name="Podicherti R."/>
            <person name="Tsui H.-C.T."/>
            <person name="Winkler M.E."/>
        </authorList>
    </citation>
    <scope>NUCLEOTIDE SEQUENCE</scope>
</reference>
<dbReference type="Pfam" id="PF00561">
    <property type="entry name" value="Abhydrolase_1"/>
    <property type="match status" value="1"/>
</dbReference>
<dbReference type="InterPro" id="IPR029058">
    <property type="entry name" value="AB_hydrolase_fold"/>
</dbReference>
<sequence>MAEVIDELIELRGLRFHYRDWASQQASARNLVLLHGYTGHCRSWDAFAEVMSKQYRVLALDQRGHGETAWAPADQYGTLEMVADLEAFVSALELEEFVLLGLSMGGLVAIAYAGKQPVQLERLVIVDIAPEIASEGIRNIQQSVARSDVFDTPEDAFQRARADNPVPPEGHHFDRVRASLMRTDQGNWTYRYDRALRDPANQRLRLGVEEGWESVAAFNVPTLLIRGENSPLLSGEVADKFVSVANDCRLVEVSGSGHPVPLDKPEGFLDAVHTFL</sequence>
<dbReference type="SUPFAM" id="SSF53474">
    <property type="entry name" value="alpha/beta-Hydrolases"/>
    <property type="match status" value="1"/>
</dbReference>
<organism evidence="4">
    <name type="scientific">marine metagenome</name>
    <dbReference type="NCBI Taxonomy" id="408172"/>
    <lineage>
        <taxon>unclassified sequences</taxon>
        <taxon>metagenomes</taxon>
        <taxon>ecological metagenomes</taxon>
    </lineage>
</organism>
<evidence type="ECO:0000313" key="4">
    <source>
        <dbReference type="EMBL" id="SUZ70953.1"/>
    </source>
</evidence>
<dbReference type="PANTHER" id="PTHR43194">
    <property type="entry name" value="HYDROLASE ALPHA/BETA FOLD FAMILY"/>
    <property type="match status" value="1"/>
</dbReference>
<accession>A0A381PZY2</accession>
<dbReference type="PRINTS" id="PR00793">
    <property type="entry name" value="PROAMNOPTASE"/>
</dbReference>
<name>A0A381PZY2_9ZZZZ</name>
<keyword evidence="2" id="KW-0378">Hydrolase</keyword>
<dbReference type="Gene3D" id="3.40.50.1820">
    <property type="entry name" value="alpha/beta hydrolase"/>
    <property type="match status" value="1"/>
</dbReference>
<dbReference type="GO" id="GO:0008233">
    <property type="term" value="F:peptidase activity"/>
    <property type="evidence" value="ECO:0007669"/>
    <property type="project" value="InterPro"/>
</dbReference>
<dbReference type="GO" id="GO:0006508">
    <property type="term" value="P:proteolysis"/>
    <property type="evidence" value="ECO:0007669"/>
    <property type="project" value="InterPro"/>
</dbReference>
<protein>
    <recommendedName>
        <fullName evidence="3">AB hydrolase-1 domain-containing protein</fullName>
    </recommendedName>
</protein>
<evidence type="ECO:0000256" key="1">
    <source>
        <dbReference type="ARBA" id="ARBA00010088"/>
    </source>
</evidence>
<dbReference type="AlphaFoldDB" id="A0A381PZY2"/>